<feature type="region of interest" description="Disordered" evidence="2">
    <location>
        <begin position="1"/>
        <end position="31"/>
    </location>
</feature>
<sequence>MADNEDESNNTNGTALTEASPGSVSGSQANVSATTISLEGENGDGGVKVVVSGEGGGEQGLSQLVTIHSESSADAKAAHASSEVIGQILGAEVLTSYVQASDHAEDTMTTECTTISSDFLNALGPATTIIYVQPDGSFVESSGLSVEEQQQLLEQLSKQQLVQVTGNEATRLIEQSQAPVPAPKPTQSSKPAVISSVDVQQVIDHVNKSQVRAQAELTRSHTVTPKILQRSVQAQTPSYITLEAGNVISGQLTTTLQPQPFTIVQNASQQLQSVAKQVALHQSQNGAPPLQQKLAEPIHIQVQAPPKQEIKQRQAAPITILQPQSLPVSQSVVKVSTVGTVSTPQIIHITPVPGQQQYFLQNSGEPPIQFLLQKPAPVVSSISVPIVHKVQAPATSSNSATTIKSPAAKPATVSIHPTLILTPSPSVSSTTTKVLTPPTKATTVVSKVSAPAVEKEKPKVKNRKKRPLKIQTRSGRVSRPPKHKVKDYKFIKTEDLAESHQSDSDDYSEISVEDEEGNEGKKKTDVDGLSLRSKAFKCETCEKSYIGIAGLNRHYKLNPTHDKSQTSTPIVKEDSKPTEERTQTEVAKMSPVKEAMTQKVQADSTRQIAPRRPGRPKGSGKSNLPKRLGRKPKRGRPGRPPKHQTALTMEQQAQRRRSRLTEFIQQYDDADLMEIVLPRLAKVMTVWEFVLMKVENGHLSKQQFPSVYHEFEQLHSQVKKMAQEHFSISPASRADIEVTNMEVLKSLGITDPSSALTSPNSSNGQPSTIRSPATKSPRNIENTKMLPPAKRFKMENCCGENNSSSSAVNQNGIQKHETNEDSILLREPQVVLTRLENLNTDADPARTEETAMDTGECLLDAEASKPQEDPDRELSEVLNSSGSVDIADQVKQLEQVLSSETTCKEIMPKNENYNPPQTESLDVPEALGEPVVNEVVMQSVEAQEETPVFIQTAEGLVRQSAEELASKGIVIVNGPDGSTVHIEAPEGVPLETVHALLGIETERKT</sequence>
<reference evidence="4" key="1">
    <citation type="journal article" date="2016" name="Nat. Commun.">
        <title>The channel catfish genome sequence provides insights into the evolution of scale formation in teleosts.</title>
        <authorList>
            <person name="Liu Z."/>
            <person name="Liu S."/>
            <person name="Yao J."/>
            <person name="Bao L."/>
            <person name="Zhang J."/>
            <person name="Li Y."/>
            <person name="Jiang C."/>
            <person name="Sun L."/>
            <person name="Wang R."/>
            <person name="Zhang Y."/>
            <person name="Zhou T."/>
            <person name="Zeng Q."/>
            <person name="Fu Q."/>
            <person name="Gao S."/>
            <person name="Li N."/>
            <person name="Koren S."/>
            <person name="Jiang Y."/>
            <person name="Zimin A."/>
            <person name="Xu P."/>
            <person name="Phillippy A.M."/>
            <person name="Geng X."/>
            <person name="Song L."/>
            <person name="Sun F."/>
            <person name="Li C."/>
            <person name="Wang X."/>
            <person name="Chen A."/>
            <person name="Jin Y."/>
            <person name="Yuan Z."/>
            <person name="Yang Y."/>
            <person name="Tan S."/>
            <person name="Peatman E."/>
            <person name="Lu J."/>
            <person name="Qin Z."/>
            <person name="Dunham R."/>
            <person name="Li Z."/>
            <person name="Sonstegard T."/>
            <person name="Feng J."/>
            <person name="Danzmann R.G."/>
            <person name="Schroeder S."/>
            <person name="Scheffler B."/>
            <person name="Duke M.V."/>
            <person name="Ballard L."/>
            <person name="Kucuktas H."/>
            <person name="Kaltenboeck L."/>
            <person name="Liu H."/>
            <person name="Armbruster J."/>
            <person name="Xie Y."/>
            <person name="Kirby M.L."/>
            <person name="Tian Y."/>
            <person name="Flanagan M.E."/>
            <person name="Mu W."/>
            <person name="Waldbieser G.C."/>
        </authorList>
    </citation>
    <scope>NUCLEOTIDE SEQUENCE [LARGE SCALE GENOMIC DNA]</scope>
    <source>
        <strain evidence="4">SDA103</strain>
    </source>
</reference>
<feature type="region of interest" description="Disordered" evidence="2">
    <location>
        <begin position="750"/>
        <end position="789"/>
    </location>
</feature>
<dbReference type="OrthoDB" id="5981545at2759"/>
<feature type="compositionally biased region" description="Polar residues" evidence="2">
    <location>
        <begin position="751"/>
        <end position="782"/>
    </location>
</feature>
<feature type="compositionally biased region" description="Basic and acidic residues" evidence="2">
    <location>
        <begin position="571"/>
        <end position="583"/>
    </location>
</feature>
<feature type="compositionally biased region" description="Polar residues" evidence="2">
    <location>
        <begin position="598"/>
        <end position="607"/>
    </location>
</feature>
<dbReference type="InterPro" id="IPR039946">
    <property type="entry name" value="ZN839"/>
</dbReference>
<dbReference type="KEGG" id="ipu:108270333"/>
<feature type="region of interest" description="Disordered" evidence="2">
    <location>
        <begin position="446"/>
        <end position="526"/>
    </location>
</feature>
<evidence type="ECO:0000259" key="3">
    <source>
        <dbReference type="PROSITE" id="PS50157"/>
    </source>
</evidence>
<feature type="compositionally biased region" description="Basic residues" evidence="2">
    <location>
        <begin position="627"/>
        <end position="642"/>
    </location>
</feature>
<evidence type="ECO:0000256" key="2">
    <source>
        <dbReference type="SAM" id="MobiDB-lite"/>
    </source>
</evidence>
<evidence type="ECO:0000313" key="5">
    <source>
        <dbReference type="RefSeq" id="XP_017332398.1"/>
    </source>
</evidence>
<protein>
    <submittedName>
        <fullName evidence="5">Uncharacterized protein znf839</fullName>
    </submittedName>
</protein>
<organism evidence="4 5">
    <name type="scientific">Ictalurus punctatus</name>
    <name type="common">Channel catfish</name>
    <name type="synonym">Silurus punctatus</name>
    <dbReference type="NCBI Taxonomy" id="7998"/>
    <lineage>
        <taxon>Eukaryota</taxon>
        <taxon>Metazoa</taxon>
        <taxon>Chordata</taxon>
        <taxon>Craniata</taxon>
        <taxon>Vertebrata</taxon>
        <taxon>Euteleostomi</taxon>
        <taxon>Actinopterygii</taxon>
        <taxon>Neopterygii</taxon>
        <taxon>Teleostei</taxon>
        <taxon>Ostariophysi</taxon>
        <taxon>Siluriformes</taxon>
        <taxon>Ictaluridae</taxon>
        <taxon>Ictalurus</taxon>
    </lineage>
</organism>
<dbReference type="InterPro" id="IPR031885">
    <property type="entry name" value="DUF4764"/>
</dbReference>
<dbReference type="InterPro" id="IPR013087">
    <property type="entry name" value="Znf_C2H2_type"/>
</dbReference>
<feature type="compositionally biased region" description="Polar residues" evidence="2">
    <location>
        <begin position="9"/>
        <end position="31"/>
    </location>
</feature>
<feature type="region of interest" description="Disordered" evidence="2">
    <location>
        <begin position="557"/>
        <end position="653"/>
    </location>
</feature>
<keyword evidence="1" id="KW-0862">Zinc</keyword>
<name>A0A2D0RPG4_ICTPU</name>
<evidence type="ECO:0000313" key="4">
    <source>
        <dbReference type="Proteomes" id="UP000221080"/>
    </source>
</evidence>
<feature type="domain" description="C2H2-type" evidence="3">
    <location>
        <begin position="536"/>
        <end position="566"/>
    </location>
</feature>
<dbReference type="STRING" id="7998.ENSIPUP00000030644"/>
<reference evidence="5" key="2">
    <citation type="submission" date="2025-08" db="UniProtKB">
        <authorList>
            <consortium name="RefSeq"/>
        </authorList>
    </citation>
    <scope>IDENTIFICATION</scope>
    <source>
        <tissue evidence="5">Blood</tissue>
    </source>
</reference>
<feature type="compositionally biased region" description="Basic and acidic residues" evidence="2">
    <location>
        <begin position="487"/>
        <end position="503"/>
    </location>
</feature>
<dbReference type="PROSITE" id="PS50157">
    <property type="entry name" value="ZINC_FINGER_C2H2_2"/>
    <property type="match status" value="1"/>
</dbReference>
<gene>
    <name evidence="5" type="primary">znf839</name>
</gene>
<feature type="compositionally biased region" description="Acidic residues" evidence="2">
    <location>
        <begin position="504"/>
        <end position="517"/>
    </location>
</feature>
<keyword evidence="1" id="KW-0479">Metal-binding</keyword>
<keyword evidence="4" id="KW-1185">Reference proteome</keyword>
<proteinExistence type="predicted"/>
<dbReference type="Proteomes" id="UP000221080">
    <property type="component" value="Chromosome 9"/>
</dbReference>
<keyword evidence="1" id="KW-0863">Zinc-finger</keyword>
<dbReference type="GeneID" id="108270333"/>
<evidence type="ECO:0000256" key="1">
    <source>
        <dbReference type="PROSITE-ProRule" id="PRU00042"/>
    </source>
</evidence>
<dbReference type="PANTHER" id="PTHR16116">
    <property type="entry name" value="ZINC FINGER PROTEIN 839"/>
    <property type="match status" value="1"/>
</dbReference>
<dbReference type="AlphaFoldDB" id="A0A2D0RPG4"/>
<dbReference type="OMA" id="RYMGNSK"/>
<accession>A0A2D0RPG4</accession>
<dbReference type="GO" id="GO:0008270">
    <property type="term" value="F:zinc ion binding"/>
    <property type="evidence" value="ECO:0007669"/>
    <property type="project" value="UniProtKB-KW"/>
</dbReference>
<dbReference type="CTD" id="55778"/>
<dbReference type="RefSeq" id="XP_017332398.1">
    <property type="nucleotide sequence ID" value="XM_017476909.3"/>
</dbReference>
<dbReference type="PANTHER" id="PTHR16116:SF5">
    <property type="entry name" value="ZINC FINGER PROTEIN 839"/>
    <property type="match status" value="1"/>
</dbReference>
<dbReference type="Pfam" id="PF15961">
    <property type="entry name" value="DUF4764"/>
    <property type="match status" value="2"/>
</dbReference>